<evidence type="ECO:0000256" key="1">
    <source>
        <dbReference type="ARBA" id="ARBA00008007"/>
    </source>
</evidence>
<proteinExistence type="inferred from homology"/>
<accession>A0A0R2JPP1</accession>
<dbReference type="STRING" id="1620.IV67_GL000750"/>
<sequence length="129" mass="14568">MGGYHFAEIFKKEMMLHIRQLKPDVIVPIPVHECTFNERGFNQVEGLLVGYTRLLKKAEANKAQSLKTRAKRLNVENPFTVNLDLNVQNNVKICIVDDVYTTGATLHHAYNSLYTAGYTNVCSITLARA</sequence>
<dbReference type="PATRIC" id="fig|1620.3.peg.762"/>
<dbReference type="InterPro" id="IPR000836">
    <property type="entry name" value="PRTase_dom"/>
</dbReference>
<dbReference type="Gene3D" id="3.40.50.2020">
    <property type="match status" value="1"/>
</dbReference>
<keyword evidence="3" id="KW-1185">Reference proteome</keyword>
<protein>
    <recommendedName>
        <fullName evidence="4">Phosphoribosyltransferase domain-containing protein</fullName>
    </recommendedName>
</protein>
<dbReference type="InterPro" id="IPR051910">
    <property type="entry name" value="ComF/GntX_DNA_util-trans"/>
</dbReference>
<dbReference type="SUPFAM" id="SSF53271">
    <property type="entry name" value="PRTase-like"/>
    <property type="match status" value="1"/>
</dbReference>
<evidence type="ECO:0000313" key="3">
    <source>
        <dbReference type="Proteomes" id="UP000051673"/>
    </source>
</evidence>
<dbReference type="Proteomes" id="UP000051673">
    <property type="component" value="Unassembled WGS sequence"/>
</dbReference>
<reference evidence="2 3" key="1">
    <citation type="journal article" date="2015" name="Genome Announc.">
        <title>Expanding the biotechnology potential of lactobacilli through comparative genomics of 213 strains and associated genera.</title>
        <authorList>
            <person name="Sun Z."/>
            <person name="Harris H.M."/>
            <person name="McCann A."/>
            <person name="Guo C."/>
            <person name="Argimon S."/>
            <person name="Zhang W."/>
            <person name="Yang X."/>
            <person name="Jeffery I.B."/>
            <person name="Cooney J.C."/>
            <person name="Kagawa T.F."/>
            <person name="Liu W."/>
            <person name="Song Y."/>
            <person name="Salvetti E."/>
            <person name="Wrobel A."/>
            <person name="Rasinkangas P."/>
            <person name="Parkhill J."/>
            <person name="Rea M.C."/>
            <person name="O'Sullivan O."/>
            <person name="Ritari J."/>
            <person name="Douillard F.P."/>
            <person name="Paul Ross R."/>
            <person name="Yang R."/>
            <person name="Briner A.E."/>
            <person name="Felis G.E."/>
            <person name="de Vos W.M."/>
            <person name="Barrangou R."/>
            <person name="Klaenhammer T.R."/>
            <person name="Caufield P.W."/>
            <person name="Cui Y."/>
            <person name="Zhang H."/>
            <person name="O'Toole P.W."/>
        </authorList>
    </citation>
    <scope>NUCLEOTIDE SEQUENCE [LARGE SCALE GENOMIC DNA]</scope>
    <source>
        <strain evidence="2 3">DSM 20014</strain>
    </source>
</reference>
<name>A0A0R2JPP1_9LACO</name>
<dbReference type="InterPro" id="IPR029057">
    <property type="entry name" value="PRTase-like"/>
</dbReference>
<dbReference type="AlphaFoldDB" id="A0A0R2JPP1"/>
<comment type="similarity">
    <text evidence="1">Belongs to the ComF/GntX family.</text>
</comment>
<dbReference type="PANTHER" id="PTHR47505">
    <property type="entry name" value="DNA UTILIZATION PROTEIN YHGH"/>
    <property type="match status" value="1"/>
</dbReference>
<dbReference type="CDD" id="cd06223">
    <property type="entry name" value="PRTases_typeI"/>
    <property type="match status" value="1"/>
</dbReference>
<comment type="caution">
    <text evidence="2">The sequence shown here is derived from an EMBL/GenBank/DDBJ whole genome shotgun (WGS) entry which is preliminary data.</text>
</comment>
<organism evidence="2 3">
    <name type="scientific">Weissella minor</name>
    <dbReference type="NCBI Taxonomy" id="1620"/>
    <lineage>
        <taxon>Bacteria</taxon>
        <taxon>Bacillati</taxon>
        <taxon>Bacillota</taxon>
        <taxon>Bacilli</taxon>
        <taxon>Lactobacillales</taxon>
        <taxon>Lactobacillaceae</taxon>
        <taxon>Weissella</taxon>
    </lineage>
</organism>
<evidence type="ECO:0008006" key="4">
    <source>
        <dbReference type="Google" id="ProtNLM"/>
    </source>
</evidence>
<dbReference type="PANTHER" id="PTHR47505:SF1">
    <property type="entry name" value="DNA UTILIZATION PROTEIN YHGH"/>
    <property type="match status" value="1"/>
</dbReference>
<evidence type="ECO:0000313" key="2">
    <source>
        <dbReference type="EMBL" id="KRN76490.1"/>
    </source>
</evidence>
<dbReference type="EMBL" id="JQCD01000029">
    <property type="protein sequence ID" value="KRN76490.1"/>
    <property type="molecule type" value="Genomic_DNA"/>
</dbReference>
<gene>
    <name evidence="2" type="ORF">IV67_GL000750</name>
</gene>